<evidence type="ECO:0000256" key="1">
    <source>
        <dbReference type="ARBA" id="ARBA00004141"/>
    </source>
</evidence>
<dbReference type="InterPro" id="IPR017475">
    <property type="entry name" value="EPS_sugar_tfrase"/>
</dbReference>
<evidence type="ECO:0000256" key="8">
    <source>
        <dbReference type="ARBA" id="ARBA00023136"/>
    </source>
</evidence>
<proteinExistence type="inferred from homology"/>
<feature type="transmembrane region" description="Helical" evidence="9">
    <location>
        <begin position="409"/>
        <end position="427"/>
    </location>
</feature>
<evidence type="ECO:0000256" key="7">
    <source>
        <dbReference type="ARBA" id="ARBA00022989"/>
    </source>
</evidence>
<keyword evidence="12" id="KW-1185">Reference proteome</keyword>
<evidence type="ECO:0000313" key="11">
    <source>
        <dbReference type="EMBL" id="AUR51589.1"/>
    </source>
</evidence>
<reference evidence="12" key="1">
    <citation type="submission" date="2017-11" db="EMBL/GenBank/DDBJ databases">
        <authorList>
            <person name="Chan K.G."/>
            <person name="Lee L.S."/>
        </authorList>
    </citation>
    <scope>NUCLEOTIDE SEQUENCE [LARGE SCALE GENOMIC DNA]</scope>
    <source>
        <strain evidence="12">DSM 100970</strain>
    </source>
</reference>
<dbReference type="PANTHER" id="PTHR30576:SF4">
    <property type="entry name" value="UNDECAPRENYL-PHOSPHATE GALACTOSE PHOSPHOTRANSFERASE"/>
    <property type="match status" value="1"/>
</dbReference>
<keyword evidence="6 9" id="KW-0812">Transmembrane</keyword>
<feature type="transmembrane region" description="Helical" evidence="9">
    <location>
        <begin position="228"/>
        <end position="246"/>
    </location>
</feature>
<dbReference type="AlphaFoldDB" id="A0A2I7N550"/>
<evidence type="ECO:0000259" key="10">
    <source>
        <dbReference type="Pfam" id="PF02397"/>
    </source>
</evidence>
<evidence type="ECO:0000256" key="3">
    <source>
        <dbReference type="ARBA" id="ARBA00006464"/>
    </source>
</evidence>
<dbReference type="GO" id="GO:0016780">
    <property type="term" value="F:phosphotransferase activity, for other substituted phosphate groups"/>
    <property type="evidence" value="ECO:0007669"/>
    <property type="project" value="TreeGrafter"/>
</dbReference>
<dbReference type="NCBIfam" id="TIGR03025">
    <property type="entry name" value="EPS_sugtrans"/>
    <property type="match status" value="1"/>
</dbReference>
<evidence type="ECO:0000256" key="4">
    <source>
        <dbReference type="ARBA" id="ARBA00022475"/>
    </source>
</evidence>
<sequence>MQLKKNTIQKIGLIGADIISLTVAFLLAISLTQRYHLDLFNSPWSNFFHFGVSKLLGVLIIAIFWYAEQYTKRRPFWEELLQTYRIIGLLIVINLGLSFVMGKSSLKVLIVGFWVSFAIVLPLIRICAKLLMSNFNIWQRNLYIIGTGTTAKEAYELFALNILMGYRIKKFVTTNSSVADLDLPAGVVHIDELLELVKADSECEIIVALSYQELNNQMKMINYLQHNCMYLSVLPEITGLALYGAHIDHFFGNDHLILRLNNNLARPFNAFLKRVFDLILVVVGLIILSPVFLTIAFIIKLTTKDKVFFFHKRVGKHGKPFYCIKFQTMYPNSSELLAKLLENSPDARLEWEKDFKLKNDPRVTAIGKFLRKTSLDELPQLFNVLRGEMSLVGPRPIIDREIERYEDGYYYYQLVLPGITGLWQVSGRNDVGYKNRVRLDEWYVKNWSLWYDIVIIIKTFGVVLKRTGAY</sequence>
<dbReference type="GO" id="GO:0000271">
    <property type="term" value="P:polysaccharide biosynthetic process"/>
    <property type="evidence" value="ECO:0007669"/>
    <property type="project" value="InterPro"/>
</dbReference>
<name>A0A2I7N550_9NEIS</name>
<feature type="transmembrane region" description="Helical" evidence="9">
    <location>
        <begin position="12"/>
        <end position="35"/>
    </location>
</feature>
<dbReference type="NCBIfam" id="TIGR03022">
    <property type="entry name" value="WbaP_sugtrans"/>
    <property type="match status" value="1"/>
</dbReference>
<dbReference type="RefSeq" id="WP_102950888.1">
    <property type="nucleotide sequence ID" value="NZ_CP024847.1"/>
</dbReference>
<keyword evidence="5 11" id="KW-0808">Transferase</keyword>
<dbReference type="InterPro" id="IPR003362">
    <property type="entry name" value="Bact_transf"/>
</dbReference>
<feature type="transmembrane region" description="Helical" evidence="9">
    <location>
        <begin position="86"/>
        <end position="102"/>
    </location>
</feature>
<dbReference type="Proteomes" id="UP000236655">
    <property type="component" value="Chromosome"/>
</dbReference>
<comment type="similarity">
    <text evidence="3">Belongs to the bacterial sugar transferase family.</text>
</comment>
<feature type="transmembrane region" description="Helical" evidence="9">
    <location>
        <begin position="447"/>
        <end position="464"/>
    </location>
</feature>
<dbReference type="KEGG" id="nba:CUN60_04555"/>
<evidence type="ECO:0000256" key="5">
    <source>
        <dbReference type="ARBA" id="ARBA00022679"/>
    </source>
</evidence>
<evidence type="ECO:0000256" key="9">
    <source>
        <dbReference type="SAM" id="Phobius"/>
    </source>
</evidence>
<accession>A0A2I7N550</accession>
<feature type="transmembrane region" description="Helical" evidence="9">
    <location>
        <begin position="278"/>
        <end position="299"/>
    </location>
</feature>
<evidence type="ECO:0000256" key="6">
    <source>
        <dbReference type="ARBA" id="ARBA00022692"/>
    </source>
</evidence>
<dbReference type="InterPro" id="IPR017472">
    <property type="entry name" value="Undecaprenyl-P_galact_Ptfrase"/>
</dbReference>
<dbReference type="PANTHER" id="PTHR30576">
    <property type="entry name" value="COLANIC BIOSYNTHESIS UDP-GLUCOSE LIPID CARRIER TRANSFERASE"/>
    <property type="match status" value="1"/>
</dbReference>
<keyword evidence="8 9" id="KW-0472">Membrane</keyword>
<protein>
    <submittedName>
        <fullName evidence="11">UDP-phosphate galactose phosphotransferase</fullName>
    </submittedName>
</protein>
<dbReference type="GO" id="GO:0005886">
    <property type="term" value="C:plasma membrane"/>
    <property type="evidence" value="ECO:0007669"/>
    <property type="project" value="UniProtKB-SubCell"/>
</dbReference>
<feature type="domain" description="Bacterial sugar transferase" evidence="10">
    <location>
        <begin position="273"/>
        <end position="465"/>
    </location>
</feature>
<dbReference type="EMBL" id="CP024847">
    <property type="protein sequence ID" value="AUR51589.1"/>
    <property type="molecule type" value="Genomic_DNA"/>
</dbReference>
<keyword evidence="7 9" id="KW-1133">Transmembrane helix</keyword>
<evidence type="ECO:0000256" key="2">
    <source>
        <dbReference type="ARBA" id="ARBA00004236"/>
    </source>
</evidence>
<feature type="transmembrane region" description="Helical" evidence="9">
    <location>
        <begin position="108"/>
        <end position="128"/>
    </location>
</feature>
<organism evidence="11 12">
    <name type="scientific">Aquella oligotrophica</name>
    <dbReference type="NCBI Taxonomy" id="2067065"/>
    <lineage>
        <taxon>Bacteria</taxon>
        <taxon>Pseudomonadati</taxon>
        <taxon>Pseudomonadota</taxon>
        <taxon>Betaproteobacteria</taxon>
        <taxon>Neisseriales</taxon>
        <taxon>Neisseriaceae</taxon>
        <taxon>Aquella</taxon>
    </lineage>
</organism>
<keyword evidence="4" id="KW-1003">Cell membrane</keyword>
<evidence type="ECO:0000313" key="12">
    <source>
        <dbReference type="Proteomes" id="UP000236655"/>
    </source>
</evidence>
<gene>
    <name evidence="11" type="ORF">CUN60_04555</name>
</gene>
<comment type="subcellular location">
    <subcellularLocation>
        <location evidence="2">Cell membrane</location>
    </subcellularLocation>
    <subcellularLocation>
        <location evidence="1">Membrane</location>
        <topology evidence="1">Multi-pass membrane protein</topology>
    </subcellularLocation>
</comment>
<feature type="transmembrane region" description="Helical" evidence="9">
    <location>
        <begin position="47"/>
        <end position="66"/>
    </location>
</feature>
<dbReference type="Pfam" id="PF02397">
    <property type="entry name" value="Bac_transf"/>
    <property type="match status" value="1"/>
</dbReference>
<dbReference type="OrthoDB" id="9808602at2"/>